<evidence type="ECO:0000259" key="2">
    <source>
        <dbReference type="Pfam" id="PF13731"/>
    </source>
</evidence>
<protein>
    <submittedName>
        <fullName evidence="3">Cell surface protein [Lactobacillus paraplantarum]</fullName>
    </submittedName>
</protein>
<dbReference type="EMBL" id="UYIG01000174">
    <property type="protein sequence ID" value="VDG30082.1"/>
    <property type="molecule type" value="Genomic_DNA"/>
</dbReference>
<evidence type="ECO:0000256" key="1">
    <source>
        <dbReference type="SAM" id="SignalP"/>
    </source>
</evidence>
<dbReference type="RefSeq" id="WP_130847758.1">
    <property type="nucleotide sequence ID" value="NZ_UYIE01000141.1"/>
</dbReference>
<sequence>MRVTRMMTSIGGSFTLALLAFTPLIASAATGPGTSSSDNLTTASAGYAATTGSNAQAQSNAEFTVAPGALTLDQVPNIALGSVNVKDIVTGSPELPLVASNTTGGSGYDGNGNQDVSVTDYRGNHAGWTLTVGMGPFTSGPATVTGATLALDLTKNSTDNATTDAPVSLHLTQDTPSAGWISNPQTAWAVLSSSGEGRNTAFADTTSSLTIDKQATITAGTYDATLYWALQNAPVATPATTP</sequence>
<keyword evidence="1" id="KW-0732">Signal</keyword>
<accession>A0A660EAM9</accession>
<reference evidence="3 4" key="1">
    <citation type="submission" date="2018-11" db="EMBL/GenBank/DDBJ databases">
        <authorList>
            <person name="Wuyts S."/>
        </authorList>
    </citation>
    <scope>NUCLEOTIDE SEQUENCE [LARGE SCALE GENOMIC DNA]</scope>
    <source>
        <strain evidence="3">Lactobacillus mudanjiangensis AMBF249</strain>
    </source>
</reference>
<proteinExistence type="predicted"/>
<gene>
    <name evidence="3" type="ORF">MUDAN_MDHGFNIF_01637</name>
</gene>
<dbReference type="Pfam" id="PF13731">
    <property type="entry name" value="WxL"/>
    <property type="match status" value="1"/>
</dbReference>
<evidence type="ECO:0000313" key="3">
    <source>
        <dbReference type="EMBL" id="VDG30082.1"/>
    </source>
</evidence>
<feature type="domain" description="WxL" evidence="2">
    <location>
        <begin position="63"/>
        <end position="234"/>
    </location>
</feature>
<feature type="signal peptide" evidence="1">
    <location>
        <begin position="1"/>
        <end position="28"/>
    </location>
</feature>
<dbReference type="InterPro" id="IPR027994">
    <property type="entry name" value="WxL_dom"/>
</dbReference>
<evidence type="ECO:0000313" key="4">
    <source>
        <dbReference type="Proteomes" id="UP000289996"/>
    </source>
</evidence>
<dbReference type="Proteomes" id="UP000289996">
    <property type="component" value="Unassembled WGS sequence"/>
</dbReference>
<name>A0A660EAM9_9LACO</name>
<dbReference type="AlphaFoldDB" id="A0A660EAM9"/>
<dbReference type="OrthoDB" id="2327088at2"/>
<keyword evidence="4" id="KW-1185">Reference proteome</keyword>
<feature type="chain" id="PRO_5025049505" evidence="1">
    <location>
        <begin position="29"/>
        <end position="242"/>
    </location>
</feature>
<organism evidence="3 4">
    <name type="scientific">Lactiplantibacillus mudanjiangensis</name>
    <dbReference type="NCBI Taxonomy" id="1296538"/>
    <lineage>
        <taxon>Bacteria</taxon>
        <taxon>Bacillati</taxon>
        <taxon>Bacillota</taxon>
        <taxon>Bacilli</taxon>
        <taxon>Lactobacillales</taxon>
        <taxon>Lactobacillaceae</taxon>
        <taxon>Lactiplantibacillus</taxon>
    </lineage>
</organism>